<gene>
    <name evidence="3" type="ORF">B6N23_08645</name>
</gene>
<dbReference type="InterPro" id="IPR016163">
    <property type="entry name" value="Ald_DH_C"/>
</dbReference>
<organism evidence="3 4">
    <name type="scientific">Halomonas alkalicola</name>
    <dbReference type="NCBI Taxonomy" id="1930622"/>
    <lineage>
        <taxon>Bacteria</taxon>
        <taxon>Pseudomonadati</taxon>
        <taxon>Pseudomonadota</taxon>
        <taxon>Gammaproteobacteria</taxon>
        <taxon>Oceanospirillales</taxon>
        <taxon>Halomonadaceae</taxon>
        <taxon>Halomonas</taxon>
    </lineage>
</organism>
<dbReference type="PANTHER" id="PTHR43866">
    <property type="entry name" value="MALONATE-SEMIALDEHYDE DEHYDROGENASE"/>
    <property type="match status" value="1"/>
</dbReference>
<evidence type="ECO:0000256" key="1">
    <source>
        <dbReference type="ARBA" id="ARBA00023002"/>
    </source>
</evidence>
<evidence type="ECO:0000313" key="3">
    <source>
        <dbReference type="EMBL" id="WLI71904.1"/>
    </source>
</evidence>
<keyword evidence="4" id="KW-1185">Reference proteome</keyword>
<dbReference type="CDD" id="cd07085">
    <property type="entry name" value="ALDH_F6_MMSDH"/>
    <property type="match status" value="1"/>
</dbReference>
<dbReference type="SUPFAM" id="SSF53720">
    <property type="entry name" value="ALDH-like"/>
    <property type="match status" value="1"/>
</dbReference>
<dbReference type="Pfam" id="PF00171">
    <property type="entry name" value="Aldedh"/>
    <property type="match status" value="1"/>
</dbReference>
<feature type="domain" description="Aldehyde dehydrogenase" evidence="2">
    <location>
        <begin position="23"/>
        <end position="477"/>
    </location>
</feature>
<dbReference type="EC" id="1.2.1.-" evidence="3"/>
<sequence>MKKVLHYINGKSDPGHGEREGFVFNPSTGEKLYPCAYADSATVDAAVSVAAEAGKAWKSMSHARRIEVIYKFRQIVLENTHELAVLIGVEHGKTIDDAKGEIARAVESIEFATNEPHLSKGEYSRNVGGGIDVFSTREALGVVGCIAPFNFPVMVPLMMATMAIACGNSVVLKPSEKVPSSAIKLGELLKDAGLPDGVWNVVNGDREAVDAMLEHPGIAAVSFVGSTPIGEYIYQKGSQYNKRVMSFTGGKNHMIVMPDADLEAAANAFVSAGYGSASQRCMAISLLIPVGEETASKLIELIVPKIKELKVGSYDTPHADFGAVISQQSKDMAEKALEDAIAAGAKILVDGRGVEVKGKKGGFYIGPSLLDGITTDMDFYKKEVFAPVRGVLRASSLDHAIEITNTHEYGNGAVIYTRDGYSASKFGELVEAGMIGINVPVPVPAGYHNFGGLRRSKFGDGHLFGPDAVRFYTKIKTFSQRWPGSAESSIYSINFPSNK</sequence>
<dbReference type="EMBL" id="CP131913">
    <property type="protein sequence ID" value="WLI71904.1"/>
    <property type="molecule type" value="Genomic_DNA"/>
</dbReference>
<dbReference type="Proteomes" id="UP001235344">
    <property type="component" value="Chromosome"/>
</dbReference>
<dbReference type="PANTHER" id="PTHR43866:SF4">
    <property type="entry name" value="MALONATE-SEMIALDEHYDE DEHYDROGENASE"/>
    <property type="match status" value="1"/>
</dbReference>
<accession>A0ABY9H0H9</accession>
<name>A0ABY9H0H9_9GAMM</name>
<dbReference type="InterPro" id="IPR015590">
    <property type="entry name" value="Aldehyde_DH_dom"/>
</dbReference>
<dbReference type="Gene3D" id="3.40.309.10">
    <property type="entry name" value="Aldehyde Dehydrogenase, Chain A, domain 2"/>
    <property type="match status" value="1"/>
</dbReference>
<dbReference type="RefSeq" id="WP_305497841.1">
    <property type="nucleotide sequence ID" value="NZ_CP131913.1"/>
</dbReference>
<dbReference type="NCBIfam" id="TIGR01722">
    <property type="entry name" value="MMSDH"/>
    <property type="match status" value="1"/>
</dbReference>
<dbReference type="Gene3D" id="3.40.605.10">
    <property type="entry name" value="Aldehyde Dehydrogenase, Chain A, domain 1"/>
    <property type="match status" value="1"/>
</dbReference>
<protein>
    <submittedName>
        <fullName evidence="3">CoA-acylating methylmalonate-semialdehyde dehydrogenase</fullName>
        <ecNumber evidence="3">1.2.1.-</ecNumber>
    </submittedName>
</protein>
<evidence type="ECO:0000259" key="2">
    <source>
        <dbReference type="Pfam" id="PF00171"/>
    </source>
</evidence>
<dbReference type="GO" id="GO:0016491">
    <property type="term" value="F:oxidoreductase activity"/>
    <property type="evidence" value="ECO:0007669"/>
    <property type="project" value="UniProtKB-KW"/>
</dbReference>
<dbReference type="InterPro" id="IPR016161">
    <property type="entry name" value="Ald_DH/histidinol_DH"/>
</dbReference>
<proteinExistence type="predicted"/>
<dbReference type="InterPro" id="IPR010061">
    <property type="entry name" value="MeMal-semiAld_DH"/>
</dbReference>
<keyword evidence="1 3" id="KW-0560">Oxidoreductase</keyword>
<dbReference type="InterPro" id="IPR016162">
    <property type="entry name" value="Ald_DH_N"/>
</dbReference>
<reference evidence="3 4" key="1">
    <citation type="submission" date="2023-08" db="EMBL/GenBank/DDBJ databases">
        <title>Transcriptome Analysis of Halomonas alkalicola CICC 11012s to Identify the Genes Involved in Alkaline Tolerances.</title>
        <authorList>
            <person name="Zhai L."/>
        </authorList>
    </citation>
    <scope>NUCLEOTIDE SEQUENCE [LARGE SCALE GENOMIC DNA]</scope>
    <source>
        <strain evidence="3 4">CICC 11012s</strain>
    </source>
</reference>
<evidence type="ECO:0000313" key="4">
    <source>
        <dbReference type="Proteomes" id="UP001235344"/>
    </source>
</evidence>